<organism evidence="1">
    <name type="scientific">marine sediment metagenome</name>
    <dbReference type="NCBI Taxonomy" id="412755"/>
    <lineage>
        <taxon>unclassified sequences</taxon>
        <taxon>metagenomes</taxon>
        <taxon>ecological metagenomes</taxon>
    </lineage>
</organism>
<name>A0A0F8Z1G2_9ZZZZ</name>
<accession>A0A0F8Z1G2</accession>
<reference evidence="1" key="1">
    <citation type="journal article" date="2015" name="Nature">
        <title>Complex archaea that bridge the gap between prokaryotes and eukaryotes.</title>
        <authorList>
            <person name="Spang A."/>
            <person name="Saw J.H."/>
            <person name="Jorgensen S.L."/>
            <person name="Zaremba-Niedzwiedzka K."/>
            <person name="Martijn J."/>
            <person name="Lind A.E."/>
            <person name="van Eijk R."/>
            <person name="Schleper C."/>
            <person name="Guy L."/>
            <person name="Ettema T.J."/>
        </authorList>
    </citation>
    <scope>NUCLEOTIDE SEQUENCE</scope>
</reference>
<dbReference type="EMBL" id="LAZR01050331">
    <property type="protein sequence ID" value="KKK87587.1"/>
    <property type="molecule type" value="Genomic_DNA"/>
</dbReference>
<dbReference type="AlphaFoldDB" id="A0A0F8Z1G2"/>
<gene>
    <name evidence="1" type="ORF">LCGC14_2751750</name>
</gene>
<dbReference type="InterPro" id="IPR034660">
    <property type="entry name" value="DinB/YfiT-like"/>
</dbReference>
<dbReference type="Gene3D" id="1.20.120.450">
    <property type="entry name" value="dinb family like domain"/>
    <property type="match status" value="1"/>
</dbReference>
<evidence type="ECO:0008006" key="2">
    <source>
        <dbReference type="Google" id="ProtNLM"/>
    </source>
</evidence>
<protein>
    <recommendedName>
        <fullName evidence="2">Schlafen AlbA-2 domain-containing protein</fullName>
    </recommendedName>
</protein>
<comment type="caution">
    <text evidence="1">The sequence shown here is derived from an EMBL/GenBank/DDBJ whole genome shotgun (WGS) entry which is preliminary data.</text>
</comment>
<feature type="non-terminal residue" evidence="1">
    <location>
        <position position="1"/>
    </location>
</feature>
<proteinExistence type="predicted"/>
<sequence length="290" mass="32900">GFANAAGGVVIYGMSTTKQPATGLDACTQLVPIGNCAAFEKNLKNRIPTLSMPSNHSFKTKIIKETKGETRGIVVLYIPQSHGDPVQSTKDDLFYFRTGDEFKRAPFELIKKLEKWSIAEEIQHLSLSIVPINNSLSQLPLITERWGHSNRESRSLIMFLKDYEKAVSNGKWKAFPPFVPKTESESLNYPRLHYTSEQNKINDFYQLTGSQIELLREKFQIARLADKNSIIKIFKEQSSILLSVSKKLDDSQMDDIQLPLPYIGLVTLKEILYFTLNHTECHCNSIKNIS</sequence>
<evidence type="ECO:0000313" key="1">
    <source>
        <dbReference type="EMBL" id="KKK87587.1"/>
    </source>
</evidence>